<dbReference type="EMBL" id="CP022540">
    <property type="protein sequence ID" value="ASP22390.1"/>
    <property type="molecule type" value="Genomic_DNA"/>
</dbReference>
<gene>
    <name evidence="4" type="ORF">ANTHELSMS3_03768</name>
</gene>
<dbReference type="Proteomes" id="UP000203589">
    <property type="component" value="Chromosome"/>
</dbReference>
<evidence type="ECO:0000256" key="1">
    <source>
        <dbReference type="ARBA" id="ARBA00023125"/>
    </source>
</evidence>
<sequence length="122" mass="13673">MIIKPPSNPKKKQCILYLRLSSARQTSDGAGMSSQERRCRDYAELSGYQVAEVFKDAISGRHADRPGMNELLAFLRAEQTKPYIVVLDDITRFARDVSTHATLRDKITACGVTIESPTKEIQ</sequence>
<name>A0A222E8I0_9RHOB</name>
<organism evidence="4 5">
    <name type="scientific">Antarctobacter heliothermus</name>
    <dbReference type="NCBI Taxonomy" id="74033"/>
    <lineage>
        <taxon>Bacteria</taxon>
        <taxon>Pseudomonadati</taxon>
        <taxon>Pseudomonadota</taxon>
        <taxon>Alphaproteobacteria</taxon>
        <taxon>Rhodobacterales</taxon>
        <taxon>Roseobacteraceae</taxon>
        <taxon>Antarctobacter</taxon>
    </lineage>
</organism>
<dbReference type="OrthoDB" id="7277848at2"/>
<reference evidence="4 5" key="1">
    <citation type="submission" date="2017-07" db="EMBL/GenBank/DDBJ databases">
        <title>Genome Sequence of Antarctobacter heliothermus Strain SMS3 Isolated from a culture of the Diatom Skeletonema marinoi.</title>
        <authorList>
            <person name="Topel M."/>
            <person name="Pinder M.I.M."/>
            <person name="Johansson O.N."/>
            <person name="Kourtchenko O."/>
            <person name="Godhe A."/>
            <person name="Clarke A.K."/>
        </authorList>
    </citation>
    <scope>NUCLEOTIDE SEQUENCE [LARGE SCALE GENOMIC DNA]</scope>
    <source>
        <strain evidence="4 5">SMS3</strain>
    </source>
</reference>
<accession>A0A222E8I0</accession>
<feature type="domain" description="Resolvase/invertase-type recombinase catalytic" evidence="3">
    <location>
        <begin position="13"/>
        <end position="122"/>
    </location>
</feature>
<dbReference type="KEGG" id="aht:ANTHELSMS3_03768"/>
<dbReference type="Pfam" id="PF00239">
    <property type="entry name" value="Resolvase"/>
    <property type="match status" value="1"/>
</dbReference>
<dbReference type="GO" id="GO:0000150">
    <property type="term" value="F:DNA strand exchange activity"/>
    <property type="evidence" value="ECO:0007669"/>
    <property type="project" value="InterPro"/>
</dbReference>
<dbReference type="CDD" id="cd00338">
    <property type="entry name" value="Ser_Recombinase"/>
    <property type="match status" value="1"/>
</dbReference>
<dbReference type="InterPro" id="IPR036162">
    <property type="entry name" value="Resolvase-like_N_sf"/>
</dbReference>
<dbReference type="SMART" id="SM00857">
    <property type="entry name" value="Resolvase"/>
    <property type="match status" value="1"/>
</dbReference>
<dbReference type="PROSITE" id="PS51736">
    <property type="entry name" value="RECOMBINASES_3"/>
    <property type="match status" value="1"/>
</dbReference>
<protein>
    <submittedName>
        <fullName evidence="4">Recombinase</fullName>
    </submittedName>
</protein>
<dbReference type="GO" id="GO:0003677">
    <property type="term" value="F:DNA binding"/>
    <property type="evidence" value="ECO:0007669"/>
    <property type="project" value="UniProtKB-KW"/>
</dbReference>
<dbReference type="RefSeq" id="WP_094036176.1">
    <property type="nucleotide sequence ID" value="NZ_CP022540.1"/>
</dbReference>
<keyword evidence="5" id="KW-1185">Reference proteome</keyword>
<evidence type="ECO:0000313" key="4">
    <source>
        <dbReference type="EMBL" id="ASP22390.1"/>
    </source>
</evidence>
<evidence type="ECO:0000256" key="2">
    <source>
        <dbReference type="ARBA" id="ARBA00023172"/>
    </source>
</evidence>
<evidence type="ECO:0000313" key="5">
    <source>
        <dbReference type="Proteomes" id="UP000203589"/>
    </source>
</evidence>
<proteinExistence type="predicted"/>
<dbReference type="InterPro" id="IPR006119">
    <property type="entry name" value="Resolv_N"/>
</dbReference>
<dbReference type="InterPro" id="IPR050639">
    <property type="entry name" value="SSR_resolvase"/>
</dbReference>
<evidence type="ECO:0000259" key="3">
    <source>
        <dbReference type="PROSITE" id="PS51736"/>
    </source>
</evidence>
<keyword evidence="1" id="KW-0238">DNA-binding</keyword>
<dbReference type="PANTHER" id="PTHR30461:SF2">
    <property type="entry name" value="SERINE RECOMBINASE PINE-RELATED"/>
    <property type="match status" value="1"/>
</dbReference>
<dbReference type="AlphaFoldDB" id="A0A222E8I0"/>
<dbReference type="SUPFAM" id="SSF53041">
    <property type="entry name" value="Resolvase-like"/>
    <property type="match status" value="1"/>
</dbReference>
<dbReference type="Gene3D" id="3.40.50.1390">
    <property type="entry name" value="Resolvase, N-terminal catalytic domain"/>
    <property type="match status" value="1"/>
</dbReference>
<keyword evidence="2" id="KW-0233">DNA recombination</keyword>
<dbReference type="PANTHER" id="PTHR30461">
    <property type="entry name" value="DNA-INVERTASE FROM LAMBDOID PROPHAGE"/>
    <property type="match status" value="1"/>
</dbReference>